<protein>
    <submittedName>
        <fullName evidence="1">Uncharacterized protein</fullName>
    </submittedName>
</protein>
<name>A0A495JVX4_9ACTN</name>
<organism evidence="1 2">
    <name type="scientific">Micromonospora pisi</name>
    <dbReference type="NCBI Taxonomy" id="589240"/>
    <lineage>
        <taxon>Bacteria</taxon>
        <taxon>Bacillati</taxon>
        <taxon>Actinomycetota</taxon>
        <taxon>Actinomycetes</taxon>
        <taxon>Micromonosporales</taxon>
        <taxon>Micromonosporaceae</taxon>
        <taxon>Micromonospora</taxon>
    </lineage>
</organism>
<dbReference type="Proteomes" id="UP000277671">
    <property type="component" value="Unassembled WGS sequence"/>
</dbReference>
<keyword evidence="2" id="KW-1185">Reference proteome</keyword>
<comment type="caution">
    <text evidence="1">The sequence shown here is derived from an EMBL/GenBank/DDBJ whole genome shotgun (WGS) entry which is preliminary data.</text>
</comment>
<proteinExistence type="predicted"/>
<sequence>MPPASRMFWTHVVPYGEVKLDMTSRLALNAAPFTGANARTRVIAKVRVIRVRLWPGCGRPEIRLCGG</sequence>
<evidence type="ECO:0000313" key="1">
    <source>
        <dbReference type="EMBL" id="RKR93127.1"/>
    </source>
</evidence>
<dbReference type="AlphaFoldDB" id="A0A495JVX4"/>
<evidence type="ECO:0000313" key="2">
    <source>
        <dbReference type="Proteomes" id="UP000277671"/>
    </source>
</evidence>
<accession>A0A495JVX4</accession>
<gene>
    <name evidence="1" type="ORF">BDK92_7644</name>
</gene>
<dbReference type="EMBL" id="RBKT01000001">
    <property type="protein sequence ID" value="RKR93127.1"/>
    <property type="molecule type" value="Genomic_DNA"/>
</dbReference>
<reference evidence="1 2" key="1">
    <citation type="submission" date="2018-10" db="EMBL/GenBank/DDBJ databases">
        <title>Sequencing the genomes of 1000 actinobacteria strains.</title>
        <authorList>
            <person name="Klenk H.-P."/>
        </authorList>
    </citation>
    <scope>NUCLEOTIDE SEQUENCE [LARGE SCALE GENOMIC DNA]</scope>
    <source>
        <strain evidence="1 2">DSM 45175</strain>
    </source>
</reference>